<feature type="non-terminal residue" evidence="2">
    <location>
        <position position="1"/>
    </location>
</feature>
<reference evidence="2" key="1">
    <citation type="submission" date="2015-11" db="EMBL/GenBank/DDBJ databases">
        <title>De novo transcriptome assembly of four potential Pierce s Disease insect vectors from Arizona vineyards.</title>
        <authorList>
            <person name="Tassone E.E."/>
        </authorList>
    </citation>
    <scope>NUCLEOTIDE SEQUENCE</scope>
</reference>
<proteinExistence type="predicted"/>
<sequence length="106" mass="12106">ILGRKAGKFRRFVTFSSSSKTKLDHKIDEELTPESKDFTQSDTNKEIESSSSRSESVVEDMDFVQNDSNIDFEPMETNEVVTNDLISTQENHLIDNEMDTQDPVDN</sequence>
<gene>
    <name evidence="2" type="ORF">g.50577</name>
</gene>
<feature type="compositionally biased region" description="Basic and acidic residues" evidence="1">
    <location>
        <begin position="23"/>
        <end position="48"/>
    </location>
</feature>
<feature type="non-terminal residue" evidence="2">
    <location>
        <position position="106"/>
    </location>
</feature>
<evidence type="ECO:0000256" key="1">
    <source>
        <dbReference type="SAM" id="MobiDB-lite"/>
    </source>
</evidence>
<dbReference type="AlphaFoldDB" id="A0A1B6F5C5"/>
<name>A0A1B6F5C5_9HEMI</name>
<accession>A0A1B6F5C5</accession>
<protein>
    <submittedName>
        <fullName evidence="2">Uncharacterized protein</fullName>
    </submittedName>
</protein>
<feature type="region of interest" description="Disordered" evidence="1">
    <location>
        <begin position="23"/>
        <end position="59"/>
    </location>
</feature>
<organism evidence="2">
    <name type="scientific">Cuerna arida</name>
    <dbReference type="NCBI Taxonomy" id="1464854"/>
    <lineage>
        <taxon>Eukaryota</taxon>
        <taxon>Metazoa</taxon>
        <taxon>Ecdysozoa</taxon>
        <taxon>Arthropoda</taxon>
        <taxon>Hexapoda</taxon>
        <taxon>Insecta</taxon>
        <taxon>Pterygota</taxon>
        <taxon>Neoptera</taxon>
        <taxon>Paraneoptera</taxon>
        <taxon>Hemiptera</taxon>
        <taxon>Auchenorrhyncha</taxon>
        <taxon>Membracoidea</taxon>
        <taxon>Cicadellidae</taxon>
        <taxon>Cicadellinae</taxon>
        <taxon>Proconiini</taxon>
        <taxon>Cuerna</taxon>
    </lineage>
</organism>
<dbReference type="EMBL" id="GECZ01024468">
    <property type="protein sequence ID" value="JAS45301.1"/>
    <property type="molecule type" value="Transcribed_RNA"/>
</dbReference>
<evidence type="ECO:0000313" key="2">
    <source>
        <dbReference type="EMBL" id="JAS45301.1"/>
    </source>
</evidence>